<evidence type="ECO:0000313" key="2">
    <source>
        <dbReference type="EMBL" id="KZC06834.1"/>
    </source>
</evidence>
<organism evidence="2 3">
    <name type="scientific">Dufourea novaeangliae</name>
    <name type="common">Sweat bee</name>
    <dbReference type="NCBI Taxonomy" id="178035"/>
    <lineage>
        <taxon>Eukaryota</taxon>
        <taxon>Metazoa</taxon>
        <taxon>Ecdysozoa</taxon>
        <taxon>Arthropoda</taxon>
        <taxon>Hexapoda</taxon>
        <taxon>Insecta</taxon>
        <taxon>Pterygota</taxon>
        <taxon>Neoptera</taxon>
        <taxon>Endopterygota</taxon>
        <taxon>Hymenoptera</taxon>
        <taxon>Apocrita</taxon>
        <taxon>Aculeata</taxon>
        <taxon>Apoidea</taxon>
        <taxon>Anthophila</taxon>
        <taxon>Halictidae</taxon>
        <taxon>Rophitinae</taxon>
        <taxon>Dufourea</taxon>
    </lineage>
</organism>
<dbReference type="PANTHER" id="PTHR16230">
    <property type="entry name" value="CAPPUCCINO"/>
    <property type="match status" value="1"/>
</dbReference>
<keyword evidence="1" id="KW-0175">Coiled coil</keyword>
<dbReference type="STRING" id="178035.A0A154P658"/>
<name>A0A154P658_DUFNO</name>
<proteinExistence type="predicted"/>
<dbReference type="OrthoDB" id="2372305at2759"/>
<accession>A0A154P658</accession>
<reference evidence="2 3" key="1">
    <citation type="submission" date="2015-07" db="EMBL/GenBank/DDBJ databases">
        <title>The genome of Dufourea novaeangliae.</title>
        <authorList>
            <person name="Pan H."/>
            <person name="Kapheim K."/>
        </authorList>
    </citation>
    <scope>NUCLEOTIDE SEQUENCE [LARGE SCALE GENOMIC DNA]</scope>
    <source>
        <strain evidence="2">0120121106</strain>
        <tissue evidence="2">Whole body</tissue>
    </source>
</reference>
<dbReference type="EMBL" id="KQ434814">
    <property type="protein sequence ID" value="KZC06834.1"/>
    <property type="molecule type" value="Genomic_DNA"/>
</dbReference>
<evidence type="ECO:0000313" key="3">
    <source>
        <dbReference type="Proteomes" id="UP000076502"/>
    </source>
</evidence>
<dbReference type="GO" id="GO:0031083">
    <property type="term" value="C:BLOC-1 complex"/>
    <property type="evidence" value="ECO:0007669"/>
    <property type="project" value="TreeGrafter"/>
</dbReference>
<evidence type="ECO:0000256" key="1">
    <source>
        <dbReference type="SAM" id="Coils"/>
    </source>
</evidence>
<sequence length="156" mass="18152">MSSHTTEIVEELAKDYANYAKLDLLMLQMKSFHDTIEDVMMRLEEFQSIIEMVQTERVQCIDQHIPRLQNLQQEVLKLCRRIDALEHVIAMANVNLTTLEAAVDNAEAELGISDRLFGMLNPLSFFKKSQEALLPNKLPLYEQPTIYRTRDYFNSE</sequence>
<feature type="coiled-coil region" evidence="1">
    <location>
        <begin position="68"/>
        <end position="109"/>
    </location>
</feature>
<keyword evidence="3" id="KW-1185">Reference proteome</keyword>
<dbReference type="PANTHER" id="PTHR16230:SF3">
    <property type="entry name" value="BIOGENESIS OF LYSOSOMAL ORGANELLES COMPLEX-1, SUBUNIT 4, CAPPUCCINO"/>
    <property type="match status" value="1"/>
</dbReference>
<gene>
    <name evidence="2" type="ORF">WN55_07791</name>
</gene>
<dbReference type="Proteomes" id="UP000076502">
    <property type="component" value="Unassembled WGS sequence"/>
</dbReference>
<dbReference type="AlphaFoldDB" id="A0A154P658"/>
<protein>
    <submittedName>
        <fullName evidence="2">Protein cappuccino like protein</fullName>
    </submittedName>
</protein>
<dbReference type="InterPro" id="IPR024857">
    <property type="entry name" value="Cappuccino"/>
</dbReference>